<dbReference type="Proteomes" id="UP000645610">
    <property type="component" value="Unassembled WGS sequence"/>
</dbReference>
<evidence type="ECO:0000313" key="2">
    <source>
        <dbReference type="Proteomes" id="UP000645610"/>
    </source>
</evidence>
<proteinExistence type="predicted"/>
<gene>
    <name evidence="1" type="ORF">I2I01_04355</name>
</gene>
<sequence>MIKYSELLVPLTWIGTLHALREGWQLKPLNIQIESVKTPDWQASKYGPPRYAPRVAAWIIRMLDATPRLAPDHPNALKVTLHQPGYTPCVYGYFDACHAYGRGLLTGLYAHHCKLSREAKREAKRQRELNAAVWVVASLAGVELQQTRRHPGRRHN</sequence>
<dbReference type="EMBL" id="JADQDP010000001">
    <property type="protein sequence ID" value="MBF9140852.1"/>
    <property type="molecule type" value="Genomic_DNA"/>
</dbReference>
<dbReference type="RefSeq" id="WP_196285188.1">
    <property type="nucleotide sequence ID" value="NZ_JADQDP010000001.1"/>
</dbReference>
<keyword evidence="2" id="KW-1185">Reference proteome</keyword>
<protein>
    <submittedName>
        <fullName evidence="1">Uncharacterized protein</fullName>
    </submittedName>
</protein>
<reference evidence="1 2" key="1">
    <citation type="submission" date="2020-11" db="EMBL/GenBank/DDBJ databases">
        <authorList>
            <person name="Kim M.K."/>
        </authorList>
    </citation>
    <scope>NUCLEOTIDE SEQUENCE [LARGE SCALE GENOMIC DNA]</scope>
    <source>
        <strain evidence="1 2">BT439</strain>
    </source>
</reference>
<dbReference type="AlphaFoldDB" id="A0A931BEK1"/>
<evidence type="ECO:0000313" key="1">
    <source>
        <dbReference type="EMBL" id="MBF9140852.1"/>
    </source>
</evidence>
<accession>A0A931BEK1</accession>
<name>A0A931BEK1_9BACT</name>
<organism evidence="1 2">
    <name type="scientific">Hymenobacter properus</name>
    <dbReference type="NCBI Taxonomy" id="2791026"/>
    <lineage>
        <taxon>Bacteria</taxon>
        <taxon>Pseudomonadati</taxon>
        <taxon>Bacteroidota</taxon>
        <taxon>Cytophagia</taxon>
        <taxon>Cytophagales</taxon>
        <taxon>Hymenobacteraceae</taxon>
        <taxon>Hymenobacter</taxon>
    </lineage>
</organism>
<comment type="caution">
    <text evidence="1">The sequence shown here is derived from an EMBL/GenBank/DDBJ whole genome shotgun (WGS) entry which is preliminary data.</text>
</comment>